<evidence type="ECO:0000256" key="2">
    <source>
        <dbReference type="ARBA" id="ARBA00022475"/>
    </source>
</evidence>
<feature type="transmembrane region" description="Helical" evidence="8">
    <location>
        <begin position="103"/>
        <end position="121"/>
    </location>
</feature>
<dbReference type="GO" id="GO:0016763">
    <property type="term" value="F:pentosyltransferase activity"/>
    <property type="evidence" value="ECO:0007669"/>
    <property type="project" value="TreeGrafter"/>
</dbReference>
<dbReference type="PANTHER" id="PTHR33908">
    <property type="entry name" value="MANNOSYLTRANSFERASE YKCB-RELATED"/>
    <property type="match status" value="1"/>
</dbReference>
<evidence type="ECO:0000256" key="8">
    <source>
        <dbReference type="SAM" id="Phobius"/>
    </source>
</evidence>
<evidence type="ECO:0008006" key="11">
    <source>
        <dbReference type="Google" id="ProtNLM"/>
    </source>
</evidence>
<dbReference type="AlphaFoldDB" id="A0A7X0RKA6"/>
<feature type="transmembrane region" description="Helical" evidence="8">
    <location>
        <begin position="316"/>
        <end position="336"/>
    </location>
</feature>
<keyword evidence="6 8" id="KW-1133">Transmembrane helix</keyword>
<feature type="transmembrane region" description="Helical" evidence="8">
    <location>
        <begin position="290"/>
        <end position="310"/>
    </location>
</feature>
<sequence length="486" mass="50005">MRRLVVPALALLAALARLPFVRSPLSPDEGGLLMVAAQWGPGHSLYGAYWVDRPPLLLALFALAHAAGHLVGDALALRLLGTVAVVVAVLLAGRVGALLRPRGGPLTAALAAALLVSPLVGSSPEVNAELLAVPFVLTGIVALLTARASARPLRWLLLAGAAGAAAVLVKQNEVDVLVLAGPAILAWLPRRRPAEALRHLAALAAGAVLLAAPVLAGAALRGTGPAALWDALVLFRIDASRVIGTSATGTTSARLGHLLVALAVSGVPVLVVGLAVLGRRTRPSTTTGRPAGPAAWPALVLLGWELVSVVAGGSYWLHYLVCLVPGTVLYVGLVAARSHAATVWSRVLVAYAAAVTAVAMGTLALHPWPAPPAADWLAAHAHPGDTAVVAFGHPDILQAAGLSSPYDELWSLPVRVRDPDLTDLTAVLDAPGRPTWVLTRSDLAGWGITPSDGQVALAEHYREVADVDGLEVYRARRTGGDPRTGT</sequence>
<organism evidence="9 10">
    <name type="scientific">Nocardioides luti</name>
    <dbReference type="NCBI Taxonomy" id="2761101"/>
    <lineage>
        <taxon>Bacteria</taxon>
        <taxon>Bacillati</taxon>
        <taxon>Actinomycetota</taxon>
        <taxon>Actinomycetes</taxon>
        <taxon>Propionibacteriales</taxon>
        <taxon>Nocardioidaceae</taxon>
        <taxon>Nocardioides</taxon>
    </lineage>
</organism>
<feature type="transmembrane region" description="Helical" evidence="8">
    <location>
        <begin position="128"/>
        <end position="146"/>
    </location>
</feature>
<feature type="transmembrane region" description="Helical" evidence="8">
    <location>
        <begin position="200"/>
        <end position="220"/>
    </location>
</feature>
<keyword evidence="2" id="KW-1003">Cell membrane</keyword>
<keyword evidence="10" id="KW-1185">Reference proteome</keyword>
<comment type="caution">
    <text evidence="9">The sequence shown here is derived from an EMBL/GenBank/DDBJ whole genome shotgun (WGS) entry which is preliminary data.</text>
</comment>
<evidence type="ECO:0000256" key="1">
    <source>
        <dbReference type="ARBA" id="ARBA00004651"/>
    </source>
</evidence>
<feature type="transmembrane region" description="Helical" evidence="8">
    <location>
        <begin position="258"/>
        <end position="278"/>
    </location>
</feature>
<proteinExistence type="predicted"/>
<dbReference type="Proteomes" id="UP000523955">
    <property type="component" value="Unassembled WGS sequence"/>
</dbReference>
<dbReference type="InterPro" id="IPR050297">
    <property type="entry name" value="LipidA_mod_glycosyltrf_83"/>
</dbReference>
<evidence type="ECO:0000256" key="3">
    <source>
        <dbReference type="ARBA" id="ARBA00022676"/>
    </source>
</evidence>
<evidence type="ECO:0000256" key="4">
    <source>
        <dbReference type="ARBA" id="ARBA00022679"/>
    </source>
</evidence>
<keyword evidence="7 8" id="KW-0472">Membrane</keyword>
<evidence type="ECO:0000256" key="5">
    <source>
        <dbReference type="ARBA" id="ARBA00022692"/>
    </source>
</evidence>
<gene>
    <name evidence="9" type="ORF">H5V45_21320</name>
</gene>
<feature type="transmembrane region" description="Helical" evidence="8">
    <location>
        <begin position="348"/>
        <end position="368"/>
    </location>
</feature>
<evidence type="ECO:0000256" key="6">
    <source>
        <dbReference type="ARBA" id="ARBA00022989"/>
    </source>
</evidence>
<comment type="subcellular location">
    <subcellularLocation>
        <location evidence="1">Cell membrane</location>
        <topology evidence="1">Multi-pass membrane protein</topology>
    </subcellularLocation>
</comment>
<keyword evidence="5 8" id="KW-0812">Transmembrane</keyword>
<keyword evidence="3" id="KW-0328">Glycosyltransferase</keyword>
<name>A0A7X0RKA6_9ACTN</name>
<evidence type="ECO:0000256" key="7">
    <source>
        <dbReference type="ARBA" id="ARBA00023136"/>
    </source>
</evidence>
<keyword evidence="4" id="KW-0808">Transferase</keyword>
<dbReference type="PANTHER" id="PTHR33908:SF11">
    <property type="entry name" value="MEMBRANE PROTEIN"/>
    <property type="match status" value="1"/>
</dbReference>
<dbReference type="EMBL" id="JACKXE010000002">
    <property type="protein sequence ID" value="MBB6629872.1"/>
    <property type="molecule type" value="Genomic_DNA"/>
</dbReference>
<evidence type="ECO:0000313" key="10">
    <source>
        <dbReference type="Proteomes" id="UP000523955"/>
    </source>
</evidence>
<accession>A0A7X0RKA6</accession>
<protein>
    <recommendedName>
        <fullName evidence="11">Glycosyltransferase RgtA/B/C/D-like domain-containing protein</fullName>
    </recommendedName>
</protein>
<dbReference type="GO" id="GO:0005886">
    <property type="term" value="C:plasma membrane"/>
    <property type="evidence" value="ECO:0007669"/>
    <property type="project" value="UniProtKB-SubCell"/>
</dbReference>
<dbReference type="RefSeq" id="WP_185255083.1">
    <property type="nucleotide sequence ID" value="NZ_JACKXE010000002.1"/>
</dbReference>
<reference evidence="9 10" key="1">
    <citation type="submission" date="2020-08" db="EMBL/GenBank/DDBJ databases">
        <authorList>
            <person name="Seo M.-J."/>
        </authorList>
    </citation>
    <scope>NUCLEOTIDE SEQUENCE [LARGE SCALE GENOMIC DNA]</scope>
    <source>
        <strain evidence="9 10">KIGAM211</strain>
    </source>
</reference>
<dbReference type="GO" id="GO:0009103">
    <property type="term" value="P:lipopolysaccharide biosynthetic process"/>
    <property type="evidence" value="ECO:0007669"/>
    <property type="project" value="UniProtKB-ARBA"/>
</dbReference>
<evidence type="ECO:0000313" key="9">
    <source>
        <dbReference type="EMBL" id="MBB6629872.1"/>
    </source>
</evidence>
<feature type="transmembrane region" description="Helical" evidence="8">
    <location>
        <begin position="79"/>
        <end position="97"/>
    </location>
</feature>